<dbReference type="RefSeq" id="WP_123927418.1">
    <property type="nucleotide sequence ID" value="NZ_CP033896.1"/>
</dbReference>
<name>A0A3G6J929_9CORY</name>
<dbReference type="EMBL" id="CP033896">
    <property type="protein sequence ID" value="AZA13388.1"/>
    <property type="molecule type" value="Genomic_DNA"/>
</dbReference>
<evidence type="ECO:0008006" key="4">
    <source>
        <dbReference type="Google" id="ProtNLM"/>
    </source>
</evidence>
<proteinExistence type="predicted"/>
<evidence type="ECO:0000313" key="3">
    <source>
        <dbReference type="Proteomes" id="UP000269019"/>
    </source>
</evidence>
<dbReference type="Proteomes" id="UP000269019">
    <property type="component" value="Chromosome"/>
</dbReference>
<accession>A0A3G6J929</accession>
<dbReference type="AlphaFoldDB" id="A0A3G6J929"/>
<organism evidence="2 3">
    <name type="scientific">Corynebacterium choanae</name>
    <dbReference type="NCBI Taxonomy" id="1862358"/>
    <lineage>
        <taxon>Bacteria</taxon>
        <taxon>Bacillati</taxon>
        <taxon>Actinomycetota</taxon>
        <taxon>Actinomycetes</taxon>
        <taxon>Mycobacteriales</taxon>
        <taxon>Corynebacteriaceae</taxon>
        <taxon>Corynebacterium</taxon>
    </lineage>
</organism>
<sequence precursor="true">MTFVSTNCRHRWGRQLTVAAVASLLLAGCATTEEESTRAQSSTTSTETSQAASPREAAKAANRAIKAAPRFQPTPEVLPDRDYSGIDASAALFETSETVIISGPSVPEQLRAASLAVPSHAPMLRFTGVNAAAINQEIARLKASTVLIVGNAPDPTGTELTILRDTGTFKAVGELTALEFHRHEVGTLEQAVRAVAALDPADPQLLQAGFAAMPVFTNQPGVESQVDAAVSPQGRAAITGNNGSAPARANDTVDFSEVTLDAFPAQSATDGGVAPVIVASPASGIPALATIRAYGADIRMMDYHDPRINEATLLQVIGLQEAPVLAVGQQFGTGQSFAQSIDLAEATDYSLPGGRALVLPGQRMIAYYGHPSGPALGVMGEYPPAEAVAHLQELTAQYQPFSAEPVVPAFEIIATVASAGPGDGDYSNETDPAELIPYIDAITAAGGYAVLDLQPGRASLLEQAKRYESLLLRPNVSLALDPEWKLGPDEVPLTQVGHVDAAEINDVSQWLAQLTREHHLPQKMLVLHQFQLQMIRNREQLDLDHPELAFVLHADGHGVPAEKFATFDALLTDLDPRIFIAWKNFIDEDTPTFTPQETFAIEPKPYFVSYQ</sequence>
<evidence type="ECO:0000313" key="2">
    <source>
        <dbReference type="EMBL" id="AZA13388.1"/>
    </source>
</evidence>
<dbReference type="OrthoDB" id="9812120at2"/>
<feature type="region of interest" description="Disordered" evidence="1">
    <location>
        <begin position="32"/>
        <end position="63"/>
    </location>
</feature>
<protein>
    <recommendedName>
        <fullName evidence="4">Lipoprotein</fullName>
    </recommendedName>
</protein>
<feature type="compositionally biased region" description="Low complexity" evidence="1">
    <location>
        <begin position="38"/>
        <end position="63"/>
    </location>
</feature>
<keyword evidence="3" id="KW-1185">Reference proteome</keyword>
<dbReference type="KEGG" id="ccho:CCHOA_04900"/>
<evidence type="ECO:0000256" key="1">
    <source>
        <dbReference type="SAM" id="MobiDB-lite"/>
    </source>
</evidence>
<reference evidence="2 3" key="1">
    <citation type="submission" date="2018-11" db="EMBL/GenBank/DDBJ databases">
        <authorList>
            <person name="Kleinhagauer T."/>
            <person name="Glaeser S.P."/>
            <person name="Spergser J."/>
            <person name="Ruckert C."/>
            <person name="Kaempfer P."/>
            <person name="Busse H.-J."/>
        </authorList>
    </citation>
    <scope>NUCLEOTIDE SEQUENCE [LARGE SCALE GENOMIC DNA]</scope>
    <source>
        <strain evidence="2 3">200CH</strain>
    </source>
</reference>
<gene>
    <name evidence="2" type="ORF">CCHOA_04900</name>
</gene>